<accession>A0AC61QRC0</accession>
<evidence type="ECO:0000313" key="2">
    <source>
        <dbReference type="Proteomes" id="UP000308886"/>
    </source>
</evidence>
<evidence type="ECO:0000313" key="1">
    <source>
        <dbReference type="EMBL" id="TGX82957.1"/>
    </source>
</evidence>
<sequence>MVAKISVGNSLYGSLVYNGEKINKEKGKVLATNKIYNDGSGTINIHRAFEDFKMWMPQSTKAEKPMMHISLNPHPDDRLSDAEYAQLAHEYMEKMGFADMPYLIVKHEDIDRHHIHIVALRVRPDGTAISTKNNFYKSKEITRELEKKYGLHSAERQKVTPDMPINKVDPNGDVKRQVAMAVKLVGMRYKFQTLGEYNAVLSLYNIRCEEADGRYNGREYHGLVYFAMDDDGKTISTPLKASRLGKFAGREAVDQRYQNAKEKIDVRPTKRKVAAVMAQSSGKDDFIARLKTENIDLVLRYTDDGRIYGATYIDHNTRTVLNGSRLGKEFSANALEKWFNNPAEKPIVQTHSNTKDNGTAPDNSQHQYQHQGGDSQSDGTASDNQSNRHGHTAQSTSAQSQSHGYDDTSMFEGLGGLFSVGPAFDAQEEAFYREMQRRKKKKRRGPKL</sequence>
<dbReference type="Proteomes" id="UP000308886">
    <property type="component" value="Unassembled WGS sequence"/>
</dbReference>
<proteinExistence type="predicted"/>
<organism evidence="1 2">
    <name type="scientific">Palleniella muris</name>
    <dbReference type="NCBI Taxonomy" id="3038145"/>
    <lineage>
        <taxon>Bacteria</taxon>
        <taxon>Pseudomonadati</taxon>
        <taxon>Bacteroidota</taxon>
        <taxon>Bacteroidia</taxon>
        <taxon>Bacteroidales</taxon>
        <taxon>Prevotellaceae</taxon>
        <taxon>Palleniella</taxon>
    </lineage>
</organism>
<name>A0AC61QRC0_9BACT</name>
<protein>
    <submittedName>
        <fullName evidence="1">Relaxase</fullName>
    </submittedName>
</protein>
<gene>
    <name evidence="1" type="ORF">E5358_04665</name>
</gene>
<comment type="caution">
    <text evidence="1">The sequence shown here is derived from an EMBL/GenBank/DDBJ whole genome shotgun (WGS) entry which is preliminary data.</text>
</comment>
<dbReference type="EMBL" id="SRZC01000006">
    <property type="protein sequence ID" value="TGX82957.1"/>
    <property type="molecule type" value="Genomic_DNA"/>
</dbReference>
<reference evidence="1" key="1">
    <citation type="submission" date="2019-04" db="EMBL/GenBank/DDBJ databases">
        <title>Microbes associate with the intestines of laboratory mice.</title>
        <authorList>
            <person name="Navarre W."/>
            <person name="Wong E."/>
            <person name="Huang K."/>
            <person name="Tropini C."/>
            <person name="Ng K."/>
            <person name="Yu B."/>
        </authorList>
    </citation>
    <scope>NUCLEOTIDE SEQUENCE</scope>
    <source>
        <strain evidence="1">NM73_A23</strain>
    </source>
</reference>
<keyword evidence="2" id="KW-1185">Reference proteome</keyword>